<dbReference type="Pfam" id="PF05621">
    <property type="entry name" value="TniB"/>
    <property type="match status" value="1"/>
</dbReference>
<protein>
    <recommendedName>
        <fullName evidence="3">TniB protein</fullName>
    </recommendedName>
</protein>
<organism evidence="1 2">
    <name type="scientific">Caulobacter vibrioides OR37</name>
    <dbReference type="NCBI Taxonomy" id="1292034"/>
    <lineage>
        <taxon>Bacteria</taxon>
        <taxon>Pseudomonadati</taxon>
        <taxon>Pseudomonadota</taxon>
        <taxon>Alphaproteobacteria</taxon>
        <taxon>Caulobacterales</taxon>
        <taxon>Caulobacteraceae</taxon>
        <taxon>Caulobacter</taxon>
    </lineage>
</organism>
<name>R0ECU7_CAUVI</name>
<accession>R0ECU7</accession>
<proteinExistence type="predicted"/>
<gene>
    <name evidence="1" type="ORF">OR37_01034</name>
</gene>
<dbReference type="STRING" id="1292034.OR37_01034"/>
<dbReference type="OrthoDB" id="7349128at2"/>
<dbReference type="eggNOG" id="COG2842">
    <property type="taxonomic scope" value="Bacteria"/>
</dbReference>
<reference evidence="1 2" key="1">
    <citation type="journal article" date="2013" name="Genome Announc.">
        <title>Draft Genome Sequence for Caulobacter sp. Strain OR37, a Bacterium Tolerant to Heavy Metals.</title>
        <authorList>
            <person name="Utturkar S.M."/>
            <person name="Bollmann A."/>
            <person name="Brzoska R.M."/>
            <person name="Klingeman D.M."/>
            <person name="Epstein S.E."/>
            <person name="Palumbo A.V."/>
            <person name="Brown S.D."/>
        </authorList>
    </citation>
    <scope>NUCLEOTIDE SEQUENCE [LARGE SCALE GENOMIC DNA]</scope>
    <source>
        <strain evidence="1 2">OR37</strain>
    </source>
</reference>
<evidence type="ECO:0000313" key="1">
    <source>
        <dbReference type="EMBL" id="ENZ83258.1"/>
    </source>
</evidence>
<dbReference type="EMBL" id="APMP01000003">
    <property type="protein sequence ID" value="ENZ83258.1"/>
    <property type="molecule type" value="Genomic_DNA"/>
</dbReference>
<comment type="caution">
    <text evidence="1">The sequence shown here is derived from an EMBL/GenBank/DDBJ whole genome shotgun (WGS) entry which is preliminary data.</text>
</comment>
<dbReference type="Gene3D" id="3.40.50.300">
    <property type="entry name" value="P-loop containing nucleotide triphosphate hydrolases"/>
    <property type="match status" value="1"/>
</dbReference>
<dbReference type="AlphaFoldDB" id="R0ECU7"/>
<evidence type="ECO:0000313" key="2">
    <source>
        <dbReference type="Proteomes" id="UP000013063"/>
    </source>
</evidence>
<evidence type="ECO:0008006" key="3">
    <source>
        <dbReference type="Google" id="ProtNLM"/>
    </source>
</evidence>
<dbReference type="InterPro" id="IPR008868">
    <property type="entry name" value="TniB"/>
</dbReference>
<sequence>MTFHQHAFTDADLAGITTITESNTEVAQKIALFRSIVIQYPRHLELHDRLNYLQALGRHSRGKPQMGLRVLAPTGSGKSTAAETYKGLVENIAPPSDEHVPVLLLPLNSATTSRRLMVQILQKLGDPTSEKGSEQALQYRAVNYMRRLGVELLIIDEVQHLNYRSNAKIDVTDALKSFLDAGVAPIAFLGTEDALPLFASNLQLNGRLIAPFDMPKLDIAKAEERSLFASFVAALCREMENKGLFAAPITLVRPDVLGCLMEVADGVIGRVSRLFEVAVEHALRRGAISFEVEDISFAVEQWAICQGFAKRNPFRAY</sequence>
<dbReference type="SUPFAM" id="SSF52540">
    <property type="entry name" value="P-loop containing nucleoside triphosphate hydrolases"/>
    <property type="match status" value="1"/>
</dbReference>
<dbReference type="RefSeq" id="WP_004616557.1">
    <property type="nucleotide sequence ID" value="NZ_APMP01000003.1"/>
</dbReference>
<dbReference type="InterPro" id="IPR027417">
    <property type="entry name" value="P-loop_NTPase"/>
</dbReference>
<keyword evidence="2" id="KW-1185">Reference proteome</keyword>
<dbReference type="Proteomes" id="UP000013063">
    <property type="component" value="Unassembled WGS sequence"/>
</dbReference>